<reference evidence="1" key="1">
    <citation type="submission" date="2019-09" db="EMBL/GenBank/DDBJ databases">
        <title>Draft genome information of white flower Hibiscus syriacus.</title>
        <authorList>
            <person name="Kim Y.-M."/>
        </authorList>
    </citation>
    <scope>NUCLEOTIDE SEQUENCE [LARGE SCALE GENOMIC DNA]</scope>
    <source>
        <strain evidence="1">YM2019G1</strain>
    </source>
</reference>
<organism evidence="1 2">
    <name type="scientific">Hibiscus syriacus</name>
    <name type="common">Rose of Sharon</name>
    <dbReference type="NCBI Taxonomy" id="106335"/>
    <lineage>
        <taxon>Eukaryota</taxon>
        <taxon>Viridiplantae</taxon>
        <taxon>Streptophyta</taxon>
        <taxon>Embryophyta</taxon>
        <taxon>Tracheophyta</taxon>
        <taxon>Spermatophyta</taxon>
        <taxon>Magnoliopsida</taxon>
        <taxon>eudicotyledons</taxon>
        <taxon>Gunneridae</taxon>
        <taxon>Pentapetalae</taxon>
        <taxon>rosids</taxon>
        <taxon>malvids</taxon>
        <taxon>Malvales</taxon>
        <taxon>Malvaceae</taxon>
        <taxon>Malvoideae</taxon>
        <taxon>Hibiscus</taxon>
    </lineage>
</organism>
<dbReference type="Gene3D" id="3.40.50.720">
    <property type="entry name" value="NAD(P)-binding Rossmann-like Domain"/>
    <property type="match status" value="1"/>
</dbReference>
<accession>A0A6A2WCZ6</accession>
<name>A0A6A2WCZ6_HIBSY</name>
<dbReference type="EMBL" id="VEPZ02001770">
    <property type="protein sequence ID" value="KAE8656132.1"/>
    <property type="molecule type" value="Genomic_DNA"/>
</dbReference>
<proteinExistence type="predicted"/>
<sequence length="91" mass="10231">MFWISSPNKNFDPSPLQVCIPNSIRGNSKVLGINQKMEEKMREDEEFQNPVMELDHVAKFLQGKTILITGATGFLAKGAYTILLLSQKGLY</sequence>
<evidence type="ECO:0008006" key="3">
    <source>
        <dbReference type="Google" id="ProtNLM"/>
    </source>
</evidence>
<comment type="caution">
    <text evidence="1">The sequence shown here is derived from an EMBL/GenBank/DDBJ whole genome shotgun (WGS) entry which is preliminary data.</text>
</comment>
<evidence type="ECO:0000313" key="1">
    <source>
        <dbReference type="EMBL" id="KAE8656132.1"/>
    </source>
</evidence>
<gene>
    <name evidence="1" type="ORF">F3Y22_tig00117009pilonHSYRG00031</name>
</gene>
<dbReference type="AlphaFoldDB" id="A0A6A2WCZ6"/>
<evidence type="ECO:0000313" key="2">
    <source>
        <dbReference type="Proteomes" id="UP000436088"/>
    </source>
</evidence>
<dbReference type="Proteomes" id="UP000436088">
    <property type="component" value="Unassembled WGS sequence"/>
</dbReference>
<keyword evidence="2" id="KW-1185">Reference proteome</keyword>
<protein>
    <recommendedName>
        <fullName evidence="3">Fatty acyl-CoA reductase</fullName>
    </recommendedName>
</protein>